<evidence type="ECO:0000256" key="1">
    <source>
        <dbReference type="SAM" id="Coils"/>
    </source>
</evidence>
<feature type="domain" description="Recombinase" evidence="2">
    <location>
        <begin position="85"/>
        <end position="230"/>
    </location>
</feature>
<gene>
    <name evidence="3" type="ORF">LEA_02964</name>
</gene>
<dbReference type="SUPFAM" id="SSF53041">
    <property type="entry name" value="Resolvase-like"/>
    <property type="match status" value="1"/>
</dbReference>
<dbReference type="PANTHER" id="PTHR30461">
    <property type="entry name" value="DNA-INVERTASE FROM LAMBDOID PROPHAGE"/>
    <property type="match status" value="1"/>
</dbReference>
<feature type="coiled-coil region" evidence="1">
    <location>
        <begin position="296"/>
        <end position="347"/>
    </location>
</feature>
<dbReference type="InterPro" id="IPR011109">
    <property type="entry name" value="DNA_bind_recombinase_dom"/>
</dbReference>
<dbReference type="AlphaFoldDB" id="K1U0Y2"/>
<proteinExistence type="predicted"/>
<keyword evidence="1" id="KW-0175">Coiled coil</keyword>
<dbReference type="PROSITE" id="PS51737">
    <property type="entry name" value="RECOMBINASE_DNA_BIND"/>
    <property type="match status" value="1"/>
</dbReference>
<dbReference type="GO" id="GO:0003677">
    <property type="term" value="F:DNA binding"/>
    <property type="evidence" value="ECO:0007669"/>
    <property type="project" value="InterPro"/>
</dbReference>
<accession>K1U0Y2</accession>
<feature type="non-terminal residue" evidence="3">
    <location>
        <position position="1"/>
    </location>
</feature>
<evidence type="ECO:0000259" key="2">
    <source>
        <dbReference type="PROSITE" id="PS51737"/>
    </source>
</evidence>
<protein>
    <submittedName>
        <fullName evidence="3">Site-specific recombinase</fullName>
    </submittedName>
</protein>
<evidence type="ECO:0000313" key="3">
    <source>
        <dbReference type="EMBL" id="EKC78942.1"/>
    </source>
</evidence>
<sequence>FSRFARDYIEAGDYMERIFPLLGVRFISVNDGYDSGMQAGNDVRGLEVAIKNIINASYSRDLSAKIAAADHVMQKKGMYLGGYRPFGFLSDPNDCHELILDPVASRYVRLIFELALQGNRTGTIAKILNEKQIPTPAAYHVAENHVYSEQKAWDLQRSHWTSGTVYHVLKNEKYKGTYVGAKFIMPVPCKHRVLRAPLEQQVRIEDSHAAIVTTEEFEQAQKVIMLQHGNHQAGNYTKHQYPLKGKVYCGYCQKLMKYRVLKKLGPSFNCRFSATAVDSPCKRIPISEELLEHIVRNALTAQIKQAEHILEILHERERKALICFSALERQEEKLSAEKAEIVKQRVALYEQYADGNMSKEEFIRQRDAYRAQEDERMGQIQRLRAEKNQIFLPVKKDTDNLQAMMNTVGEAGDVMHLSQNVVETFIDRIEVFNDERVKIHFTFEDVLADYAE</sequence>
<reference evidence="3" key="1">
    <citation type="journal article" date="2013" name="Environ. Microbiol.">
        <title>Microbiota from the distal guts of lean and obese adolescents exhibit partial functional redundancy besides clear differences in community structure.</title>
        <authorList>
            <person name="Ferrer M."/>
            <person name="Ruiz A."/>
            <person name="Lanza F."/>
            <person name="Haange S.B."/>
            <person name="Oberbach A."/>
            <person name="Till H."/>
            <person name="Bargiela R."/>
            <person name="Campoy C."/>
            <person name="Segura M.T."/>
            <person name="Richter M."/>
            <person name="von Bergen M."/>
            <person name="Seifert J."/>
            <person name="Suarez A."/>
        </authorList>
    </citation>
    <scope>NUCLEOTIDE SEQUENCE</scope>
</reference>
<comment type="caution">
    <text evidence="3">The sequence shown here is derived from an EMBL/GenBank/DDBJ whole genome shotgun (WGS) entry which is preliminary data.</text>
</comment>
<dbReference type="GO" id="GO:0000150">
    <property type="term" value="F:DNA strand exchange activity"/>
    <property type="evidence" value="ECO:0007669"/>
    <property type="project" value="InterPro"/>
</dbReference>
<organism evidence="3">
    <name type="scientific">human gut metagenome</name>
    <dbReference type="NCBI Taxonomy" id="408170"/>
    <lineage>
        <taxon>unclassified sequences</taxon>
        <taxon>metagenomes</taxon>
        <taxon>organismal metagenomes</taxon>
    </lineage>
</organism>
<dbReference type="InterPro" id="IPR050639">
    <property type="entry name" value="SSR_resolvase"/>
</dbReference>
<name>K1U0Y2_9ZZZZ</name>
<dbReference type="PANTHER" id="PTHR30461:SF23">
    <property type="entry name" value="DNA RECOMBINASE-RELATED"/>
    <property type="match status" value="1"/>
</dbReference>
<dbReference type="InterPro" id="IPR036162">
    <property type="entry name" value="Resolvase-like_N_sf"/>
</dbReference>
<dbReference type="Gene3D" id="3.90.1750.20">
    <property type="entry name" value="Putative Large Serine Recombinase, Chain B, Domain 2"/>
    <property type="match status" value="1"/>
</dbReference>
<dbReference type="Pfam" id="PF07508">
    <property type="entry name" value="Recombinase"/>
    <property type="match status" value="1"/>
</dbReference>
<dbReference type="InterPro" id="IPR038109">
    <property type="entry name" value="DNA_bind_recomb_sf"/>
</dbReference>
<dbReference type="Gene3D" id="3.40.50.1390">
    <property type="entry name" value="Resolvase, N-terminal catalytic domain"/>
    <property type="match status" value="1"/>
</dbReference>
<dbReference type="EMBL" id="AJWY01001990">
    <property type="protein sequence ID" value="EKC78942.1"/>
    <property type="molecule type" value="Genomic_DNA"/>
</dbReference>